<sequence>MSDTGSSATRLMAKFLFTFKQQYKAIVFSAMAPLLLKHLATSLARQVAQMSQWRLTFSSPAAFVHRSLFTLSGGSRAFLPSSASVSSIQLPSSGFPARRETSLLGQCRHVPCVQPSAGMKTKTALKRRCKDCFFVIRRGRLFVFCKTNPRHKQRQG</sequence>
<evidence type="ECO:0000256" key="5">
    <source>
        <dbReference type="ARBA" id="ARBA00023128"/>
    </source>
</evidence>
<dbReference type="HAMAP" id="MF_00251">
    <property type="entry name" value="Ribosomal_bL36"/>
    <property type="match status" value="1"/>
</dbReference>
<evidence type="ECO:0000313" key="9">
    <source>
        <dbReference type="Proteomes" id="UP000472276"/>
    </source>
</evidence>
<dbReference type="InterPro" id="IPR052143">
    <property type="entry name" value="Mitoribosomal_bL36m"/>
</dbReference>
<comment type="similarity">
    <text evidence="2 7">Belongs to the bacterial ribosomal protein bL36 family.</text>
</comment>
<evidence type="ECO:0000313" key="8">
    <source>
        <dbReference type="Ensembl" id="ENSOABP00000013157.2"/>
    </source>
</evidence>
<protein>
    <recommendedName>
        <fullName evidence="7">Ribosomal protein</fullName>
    </recommendedName>
</protein>
<accession>A0A668SFT0</accession>
<dbReference type="InterPro" id="IPR000473">
    <property type="entry name" value="Ribosomal_bL36"/>
</dbReference>
<keyword evidence="3" id="KW-0809">Transit peptide</keyword>
<keyword evidence="6 7" id="KW-0687">Ribonucleoprotein</keyword>
<evidence type="ECO:0000256" key="3">
    <source>
        <dbReference type="ARBA" id="ARBA00022946"/>
    </source>
</evidence>
<dbReference type="InterPro" id="IPR035977">
    <property type="entry name" value="Ribosomal_bL36_sp"/>
</dbReference>
<evidence type="ECO:0000256" key="2">
    <source>
        <dbReference type="ARBA" id="ARBA00007645"/>
    </source>
</evidence>
<organism evidence="8 9">
    <name type="scientific">Oreochromis aureus</name>
    <name type="common">Israeli tilapia</name>
    <name type="synonym">Chromis aureus</name>
    <dbReference type="NCBI Taxonomy" id="47969"/>
    <lineage>
        <taxon>Eukaryota</taxon>
        <taxon>Metazoa</taxon>
        <taxon>Chordata</taxon>
        <taxon>Craniata</taxon>
        <taxon>Vertebrata</taxon>
        <taxon>Euteleostomi</taxon>
        <taxon>Actinopterygii</taxon>
        <taxon>Neopterygii</taxon>
        <taxon>Teleostei</taxon>
        <taxon>Neoteleostei</taxon>
        <taxon>Acanthomorphata</taxon>
        <taxon>Ovalentaria</taxon>
        <taxon>Cichlomorphae</taxon>
        <taxon>Cichliformes</taxon>
        <taxon>Cichlidae</taxon>
        <taxon>African cichlids</taxon>
        <taxon>Pseudocrenilabrinae</taxon>
        <taxon>Oreochromini</taxon>
        <taxon>Oreochromis</taxon>
    </lineage>
</organism>
<keyword evidence="5" id="KW-0496">Mitochondrion</keyword>
<dbReference type="Pfam" id="PF00444">
    <property type="entry name" value="Ribosomal_L36"/>
    <property type="match status" value="1"/>
</dbReference>
<gene>
    <name evidence="8" type="primary">mrpl36</name>
</gene>
<dbReference type="GO" id="GO:0005762">
    <property type="term" value="C:mitochondrial large ribosomal subunit"/>
    <property type="evidence" value="ECO:0007669"/>
    <property type="project" value="TreeGrafter"/>
</dbReference>
<dbReference type="PANTHER" id="PTHR46909:SF1">
    <property type="entry name" value="LARGE RIBOSOMAL SUBUNIT PROTEIN BL36M"/>
    <property type="match status" value="1"/>
</dbReference>
<dbReference type="PROSITE" id="PS00828">
    <property type="entry name" value="RIBOSOMAL_L36"/>
    <property type="match status" value="1"/>
</dbReference>
<dbReference type="AlphaFoldDB" id="A0A668SFT0"/>
<evidence type="ECO:0000256" key="7">
    <source>
        <dbReference type="RuleBase" id="RU000570"/>
    </source>
</evidence>
<comment type="subcellular location">
    <subcellularLocation>
        <location evidence="1">Mitochondrion</location>
    </subcellularLocation>
</comment>
<evidence type="ECO:0000256" key="1">
    <source>
        <dbReference type="ARBA" id="ARBA00004173"/>
    </source>
</evidence>
<dbReference type="OMA" id="CIQPCAG"/>
<dbReference type="SUPFAM" id="SSF57840">
    <property type="entry name" value="Ribosomal protein L36"/>
    <property type="match status" value="1"/>
</dbReference>
<evidence type="ECO:0000256" key="4">
    <source>
        <dbReference type="ARBA" id="ARBA00022980"/>
    </source>
</evidence>
<reference evidence="8" key="2">
    <citation type="submission" date="2025-09" db="UniProtKB">
        <authorList>
            <consortium name="Ensembl"/>
        </authorList>
    </citation>
    <scope>IDENTIFICATION</scope>
</reference>
<evidence type="ECO:0000256" key="6">
    <source>
        <dbReference type="ARBA" id="ARBA00023274"/>
    </source>
</evidence>
<keyword evidence="4 7" id="KW-0689">Ribosomal protein</keyword>
<dbReference type="Proteomes" id="UP000472276">
    <property type="component" value="Unassembled WGS sequence"/>
</dbReference>
<keyword evidence="9" id="KW-1185">Reference proteome</keyword>
<dbReference type="NCBIfam" id="TIGR01022">
    <property type="entry name" value="rpmJ_bact"/>
    <property type="match status" value="1"/>
</dbReference>
<dbReference type="GO" id="GO:0003735">
    <property type="term" value="F:structural constituent of ribosome"/>
    <property type="evidence" value="ECO:0007669"/>
    <property type="project" value="InterPro"/>
</dbReference>
<dbReference type="PANTHER" id="PTHR46909">
    <property type="entry name" value="39S RIBOSOMAL PROTEIN L36, MITOCHONDRIAL"/>
    <property type="match status" value="1"/>
</dbReference>
<proteinExistence type="inferred from homology"/>
<name>A0A668SFT0_OREAU</name>
<reference evidence="8" key="1">
    <citation type="submission" date="2025-08" db="UniProtKB">
        <authorList>
            <consortium name="Ensembl"/>
        </authorList>
    </citation>
    <scope>IDENTIFICATION</scope>
</reference>
<dbReference type="Ensembl" id="ENSOABT00000013589.2">
    <property type="protein sequence ID" value="ENSOABP00000013157.2"/>
    <property type="gene ID" value="ENSOABG00000006653.2"/>
</dbReference>
<dbReference type="GO" id="GO:0006412">
    <property type="term" value="P:translation"/>
    <property type="evidence" value="ECO:0007669"/>
    <property type="project" value="InterPro"/>
</dbReference>